<evidence type="ECO:0000313" key="3">
    <source>
        <dbReference type="EMBL" id="TQE12809.1"/>
    </source>
</evidence>
<dbReference type="InterPro" id="IPR054722">
    <property type="entry name" value="PolX-like_BBD"/>
</dbReference>
<dbReference type="GO" id="GO:0003676">
    <property type="term" value="F:nucleic acid binding"/>
    <property type="evidence" value="ECO:0007669"/>
    <property type="project" value="InterPro"/>
</dbReference>
<accession>A0A540NP62</accession>
<dbReference type="Pfam" id="PF13976">
    <property type="entry name" value="gag_pre-integrs"/>
    <property type="match status" value="1"/>
</dbReference>
<keyword evidence="1" id="KW-0378">Hydrolase</keyword>
<dbReference type="Pfam" id="PF22936">
    <property type="entry name" value="Pol_BBD"/>
    <property type="match status" value="1"/>
</dbReference>
<dbReference type="InterPro" id="IPR025724">
    <property type="entry name" value="GAG-pre-integrase_dom"/>
</dbReference>
<dbReference type="InterPro" id="IPR043502">
    <property type="entry name" value="DNA/RNA_pol_sf"/>
</dbReference>
<dbReference type="Pfam" id="PF25597">
    <property type="entry name" value="SH3_retrovirus"/>
    <property type="match status" value="1"/>
</dbReference>
<dbReference type="InterPro" id="IPR036397">
    <property type="entry name" value="RNaseH_sf"/>
</dbReference>
<dbReference type="InterPro" id="IPR057670">
    <property type="entry name" value="SH3_retrovirus"/>
</dbReference>
<sequence length="1099" mass="123200">MTADLNSLQNISSYEGNDKITIGNGEGLQIKHIGSTCLKTLPHSLILRNVLHVPTIVVSLLSVKQMCKDNYCWFICDDTNFYVQDKVTKAVIYHGRSSDGELFQIPIKMFSKTFVSPAQKSTALLGQKVKSTVWHQRLGHPSNEVLSVMLQQSNIVSASDDSQHVCSYCISGKMSRQPFLDRKEQCSIPFQKVHSDLWGPSPTKSVEGFRYYVSFVDEFTRHVWIFPLINKSEVFGIFQNFYHFVYTQFDVKIKCLQTDGGGEFSSKQFQGFLQTKGIFHMVSCPYTPQQNGIAERKHRHIIETAITLMTTAQLPQTLWFHACAHSVFLINRMPCRTLGMKSPYQLLFGVKPHLQHLKIFGTAVYPYIRPYNNNKLQPRALLCVFVGYALGYKGVICYHAQTQKLLLSRHVVHDESVFPCKSKSGMTKCTIQAESQPGAPSSNSIVVTIPVQHTQSVPESGSLAHNSLNMANSSSEHNFVQEVDSSSSLTVSQPSETTHSLPVTASMLPVLDPAQLEVHLPFDTSLSSELPTDHSVHRMSTRLQTGSIQRKDYSSYIATLPQLTTLQIDDQDSYAVGGFSFVSQYSDVAEPTSFKSAATSTHWQKAMQEEFDALKSQGTWILVPPPNHRSIIGSKWVYKLKKNPDGLISRYKARLVAQGFTQEHGLDYFETFSPVVRHTTVRMIISLAASYKWELRQLDVKNAFLHGDLEEEVYMKQPQGFVDSSKPGHVCKLVKSLYGLKQAPRAWNAKFTGYLPALGFQMSQADTSLFIKHDGTDVIALLLYVDDIILTGSNASMVQSVIQELSDVFDLKDMGKLSYFLGLQIEYKTNGDIFLNQSKYATDLIHKAGMDSCKPTATPCKPQTQFLASEGTPLDDPSVYRSLVGALQYLTFTRPDLSYAVNLACQYMTNPTHEQLGLVKRILRYVQGTIHCGLTYSSSSDHSITAFSDSDWAADPTTRRSVTGFVVFMGLNPISWQSKKQSSVSRSSTEAEYKALAHCAADIAWVKLLLKDLHQFVLEPPLLHCDNLSALALSSNPVFHTRIKHLDTDFHFVREKVQRKDLQVQYISTEHQIADILTKGLHGPAFFRHCCNLKLGKPS</sequence>
<name>A0A540NP62_MALBA</name>
<keyword evidence="1" id="KW-0645">Protease</keyword>
<dbReference type="InterPro" id="IPR001584">
    <property type="entry name" value="Integrase_cat-core"/>
</dbReference>
<keyword evidence="4" id="KW-1185">Reference proteome</keyword>
<dbReference type="SUPFAM" id="SSF56672">
    <property type="entry name" value="DNA/RNA polymerases"/>
    <property type="match status" value="1"/>
</dbReference>
<dbReference type="Proteomes" id="UP000315295">
    <property type="component" value="Unassembled WGS sequence"/>
</dbReference>
<dbReference type="AlphaFoldDB" id="A0A540NP62"/>
<dbReference type="InterPro" id="IPR013103">
    <property type="entry name" value="RVT_2"/>
</dbReference>
<dbReference type="GO" id="GO:0015074">
    <property type="term" value="P:DNA integration"/>
    <property type="evidence" value="ECO:0007669"/>
    <property type="project" value="InterPro"/>
</dbReference>
<dbReference type="PROSITE" id="PS50994">
    <property type="entry name" value="INTEGRASE"/>
    <property type="match status" value="1"/>
</dbReference>
<gene>
    <name evidence="3" type="ORF">C1H46_001455</name>
</gene>
<dbReference type="InterPro" id="IPR012337">
    <property type="entry name" value="RNaseH-like_sf"/>
</dbReference>
<comment type="caution">
    <text evidence="3">The sequence shown here is derived from an EMBL/GenBank/DDBJ whole genome shotgun (WGS) entry which is preliminary data.</text>
</comment>
<protein>
    <recommendedName>
        <fullName evidence="2">Integrase catalytic domain-containing protein</fullName>
    </recommendedName>
</protein>
<dbReference type="STRING" id="106549.A0A540NP62"/>
<reference evidence="3 4" key="1">
    <citation type="journal article" date="2019" name="G3 (Bethesda)">
        <title>Sequencing of a Wild Apple (Malus baccata) Genome Unravels the Differences Between Cultivated and Wild Apple Species Regarding Disease Resistance and Cold Tolerance.</title>
        <authorList>
            <person name="Chen X."/>
        </authorList>
    </citation>
    <scope>NUCLEOTIDE SEQUENCE [LARGE SCALE GENOMIC DNA]</scope>
    <source>
        <strain evidence="4">cv. Shandingzi</strain>
        <tissue evidence="3">Leaves</tissue>
    </source>
</reference>
<evidence type="ECO:0000259" key="2">
    <source>
        <dbReference type="PROSITE" id="PS50994"/>
    </source>
</evidence>
<dbReference type="GO" id="GO:0004190">
    <property type="term" value="F:aspartic-type endopeptidase activity"/>
    <property type="evidence" value="ECO:0007669"/>
    <property type="project" value="UniProtKB-KW"/>
</dbReference>
<dbReference type="Gene3D" id="3.30.420.10">
    <property type="entry name" value="Ribonuclease H-like superfamily/Ribonuclease H"/>
    <property type="match status" value="1"/>
</dbReference>
<dbReference type="CDD" id="cd09272">
    <property type="entry name" value="RNase_HI_RT_Ty1"/>
    <property type="match status" value="1"/>
</dbReference>
<keyword evidence="1" id="KW-0064">Aspartyl protease</keyword>
<dbReference type="EMBL" id="VIEB01000015">
    <property type="protein sequence ID" value="TQE12809.1"/>
    <property type="molecule type" value="Genomic_DNA"/>
</dbReference>
<dbReference type="Pfam" id="PF00665">
    <property type="entry name" value="rve"/>
    <property type="match status" value="1"/>
</dbReference>
<evidence type="ECO:0000256" key="1">
    <source>
        <dbReference type="ARBA" id="ARBA00022750"/>
    </source>
</evidence>
<evidence type="ECO:0000313" key="4">
    <source>
        <dbReference type="Proteomes" id="UP000315295"/>
    </source>
</evidence>
<dbReference type="PANTHER" id="PTHR11439:SF524">
    <property type="entry name" value="RNA-DIRECTED DNA POLYMERASE, PROTEIN KINASE RLK-PELLE-DLSV FAMILY"/>
    <property type="match status" value="1"/>
</dbReference>
<feature type="domain" description="Integrase catalytic" evidence="2">
    <location>
        <begin position="185"/>
        <end position="351"/>
    </location>
</feature>
<dbReference type="SUPFAM" id="SSF53098">
    <property type="entry name" value="Ribonuclease H-like"/>
    <property type="match status" value="1"/>
</dbReference>
<organism evidence="3 4">
    <name type="scientific">Malus baccata</name>
    <name type="common">Siberian crab apple</name>
    <name type="synonym">Pyrus baccata</name>
    <dbReference type="NCBI Taxonomy" id="106549"/>
    <lineage>
        <taxon>Eukaryota</taxon>
        <taxon>Viridiplantae</taxon>
        <taxon>Streptophyta</taxon>
        <taxon>Embryophyta</taxon>
        <taxon>Tracheophyta</taxon>
        <taxon>Spermatophyta</taxon>
        <taxon>Magnoliopsida</taxon>
        <taxon>eudicotyledons</taxon>
        <taxon>Gunneridae</taxon>
        <taxon>Pentapetalae</taxon>
        <taxon>rosids</taxon>
        <taxon>fabids</taxon>
        <taxon>Rosales</taxon>
        <taxon>Rosaceae</taxon>
        <taxon>Amygdaloideae</taxon>
        <taxon>Maleae</taxon>
        <taxon>Malus</taxon>
    </lineage>
</organism>
<dbReference type="Pfam" id="PF07727">
    <property type="entry name" value="RVT_2"/>
    <property type="match status" value="1"/>
</dbReference>
<proteinExistence type="predicted"/>
<dbReference type="PANTHER" id="PTHR11439">
    <property type="entry name" value="GAG-POL-RELATED RETROTRANSPOSON"/>
    <property type="match status" value="1"/>
</dbReference>